<sequence>MQTWNAPQLILAAIIAICWRGIDEFAIFAPLTTGAIRYDIPTRLAVTATGHYPVVAASPWRVAGGDCHCDPATRPSGDGGKRSSRPDRSSGERCSACVNCQPRSSAATDARKNRDAAARQPLQQLAVGY</sequence>
<proteinExistence type="predicted"/>
<dbReference type="KEGG" id="ecv:APECO1_2054"/>
<dbReference type="Proteomes" id="UP000008216">
    <property type="component" value="Chromosome"/>
</dbReference>
<dbReference type="AlphaFoldDB" id="A0A0H2Z6C6"/>
<feature type="region of interest" description="Disordered" evidence="1">
    <location>
        <begin position="108"/>
        <end position="129"/>
    </location>
</feature>
<name>A0A0H2Z6C6_ECOK1</name>
<accession>A0A0H2Z6C6</accession>
<reference evidence="2 3" key="1">
    <citation type="journal article" date="2007" name="J. Bacteriol.">
        <title>The genome sequence of avian pathogenic Escherichia coli strain O1:K1:H7 shares strong similarities with human extraintestinal pathogenic E. coli genomes.</title>
        <authorList>
            <person name="Johnson T.J."/>
            <person name="Kariyawasam S."/>
            <person name="Wannemuehler Y."/>
            <person name="Mangiamele P."/>
            <person name="Johnson S.J."/>
            <person name="Doetkott C."/>
            <person name="Skyberg J.A."/>
            <person name="Lynne A.M."/>
            <person name="Johnson J.R."/>
            <person name="Nolan L.K."/>
        </authorList>
    </citation>
    <scope>NUCLEOTIDE SEQUENCE [LARGE SCALE GENOMIC DNA]</scope>
    <source>
        <strain evidence="2">APEC O1</strain>
    </source>
</reference>
<evidence type="ECO:0000256" key="1">
    <source>
        <dbReference type="SAM" id="MobiDB-lite"/>
    </source>
</evidence>
<dbReference type="EMBL" id="CP000468">
    <property type="protein sequence ID" value="ABJ03883.1"/>
    <property type="molecule type" value="Genomic_DNA"/>
</dbReference>
<feature type="compositionally biased region" description="Basic and acidic residues" evidence="1">
    <location>
        <begin position="79"/>
        <end position="91"/>
    </location>
</feature>
<evidence type="ECO:0000313" key="3">
    <source>
        <dbReference type="Proteomes" id="UP000008216"/>
    </source>
</evidence>
<dbReference type="HOGENOM" id="CLU_1945363_0_0_6"/>
<gene>
    <name evidence="2" type="ORF">APECO1_2054</name>
</gene>
<evidence type="ECO:0000313" key="2">
    <source>
        <dbReference type="EMBL" id="ABJ03883.1"/>
    </source>
</evidence>
<keyword evidence="3" id="KW-1185">Reference proteome</keyword>
<feature type="region of interest" description="Disordered" evidence="1">
    <location>
        <begin position="71"/>
        <end position="96"/>
    </location>
</feature>
<organism evidence="2 3">
    <name type="scientific">Escherichia coli O1:K1 / APEC</name>
    <dbReference type="NCBI Taxonomy" id="405955"/>
    <lineage>
        <taxon>Bacteria</taxon>
        <taxon>Pseudomonadati</taxon>
        <taxon>Pseudomonadota</taxon>
        <taxon>Gammaproteobacteria</taxon>
        <taxon>Enterobacterales</taxon>
        <taxon>Enterobacteriaceae</taxon>
        <taxon>Escherichia</taxon>
    </lineage>
</organism>
<protein>
    <submittedName>
        <fullName evidence="2">Uncharacterized protein</fullName>
    </submittedName>
</protein>